<comment type="caution">
    <text evidence="11">The sequence shown here is derived from an EMBL/GenBank/DDBJ whole genome shotgun (WGS) entry which is preliminary data.</text>
</comment>
<dbReference type="Pfam" id="PF08367">
    <property type="entry name" value="M16C_assoc"/>
    <property type="match status" value="1"/>
</dbReference>
<dbReference type="AlphaFoldDB" id="A0A250WT45"/>
<gene>
    <name evidence="11" type="ORF">CEUSTIGMA_g1376.t1</name>
</gene>
<dbReference type="InterPro" id="IPR007863">
    <property type="entry name" value="Peptidase_M16_C"/>
</dbReference>
<dbReference type="Pfam" id="PF00675">
    <property type="entry name" value="Peptidase_M16"/>
    <property type="match status" value="1"/>
</dbReference>
<comment type="similarity">
    <text evidence="3">Belongs to the peptidase M16 family. PreP subfamily.</text>
</comment>
<dbReference type="STRING" id="1157962.A0A250WT45"/>
<sequence length="1067" mass="117854">MVQFVRQTGLRVQNAQFSSSALPVAFRNSSVQGASSWKLRTILGSTVAASVSRSVTGPYRLPRQQGPLRVFAAVAAPASKPVVHEIVKEAHGFKLTRQQFVKEYDSTVLLYKHEKTGAEVISVLNSDENKTFGVVLRTPVDNSYGIPHILEHSVLCGSRKYPIKEPFVELMKGSLNTFLNAFTYPDRTCYPVASTNAQDFYNLVDVYLDAVFFPRCINDPKVFEQEGWHHELDSVEEEMTFKGVVFNEMKGVYSSPDSVYYRAVQQALFTSNTYRHDSGGDPTQIPGLKYEEFQEFHAKYYHPSNARFWFYGDDEPTKRLQLLDNYLSEFQARQVNSAVETQPLVSEPRKLVQHYAAGDAEQGEVPKAYIGVHWILTDEHLDVETELALGFLDYLMLGTNAAPLKKAMNDSGLGAAVIGGGIDDELKQPIFGLGLKGVDPANIEKVESLIISQLESMVTTGFSASAIEAAINTIEFSLRENNTGSFPRGLSLMLRAMNAWIYDRDPFQPIQWEDALNSFKAKLASGEDVFGPLIKKYILGNKHRVTVTLLPDAELGKKMETEEKEKIEAFRKSLTVEQLEKIVANTHELKERQETPDSPEALKCMPALKLSDIPTSITSVPTDITEQQGATLLTHDLFTNNILYMEAALDMKAVPQHLLPLLPLFCRSLTQMGTNKESFIELTERIGRKTGGLSFSTFISSVKGKQEPVAKFMVRGKAMSSKAGDMMEVARDVLLTARLDDHARFTQMVNETKAGLESGIVGSGHSFAARRLNAQHTVAGYIGEQMGGLSYLEYVRALSKRVESDWKGVQADLEAIRSALLRRSGAIVNLTADSKTLDLVAPHISEFLSALPEGAVTPAGAVPWSGSLPHSNEALTVPTQVNYVGKGGNLYSDAGYKLHGSAYVIEKYLGTTWLWDRVRVVGGAYGGFCSFDPHSGNFNFLSYRDPNLTETLDVYDGSAGFLKELHLDSDELTKAIIGTMGDIDAYQLPDAKGSSALSRYLLGISDEERQQRRDEILGTSSKDFKDFADAISKISGDAGRVVAVTSAEKAKAVLDSRPNFWDVKKVL</sequence>
<protein>
    <recommendedName>
        <fullName evidence="10">Peptidase M16C associated domain-containing protein</fullName>
    </recommendedName>
</protein>
<keyword evidence="5" id="KW-0479">Metal-binding</keyword>
<dbReference type="InterPro" id="IPR011765">
    <property type="entry name" value="Pept_M16_N"/>
</dbReference>
<organism evidence="11 12">
    <name type="scientific">Chlamydomonas eustigma</name>
    <dbReference type="NCBI Taxonomy" id="1157962"/>
    <lineage>
        <taxon>Eukaryota</taxon>
        <taxon>Viridiplantae</taxon>
        <taxon>Chlorophyta</taxon>
        <taxon>core chlorophytes</taxon>
        <taxon>Chlorophyceae</taxon>
        <taxon>CS clade</taxon>
        <taxon>Chlamydomonadales</taxon>
        <taxon>Chlamydomonadaceae</taxon>
        <taxon>Chlamydomonas</taxon>
    </lineage>
</organism>
<dbReference type="SMART" id="SM01264">
    <property type="entry name" value="M16C_associated"/>
    <property type="match status" value="1"/>
</dbReference>
<dbReference type="GO" id="GO:0005739">
    <property type="term" value="C:mitochondrion"/>
    <property type="evidence" value="ECO:0007669"/>
    <property type="project" value="UniProtKB-SubCell"/>
</dbReference>
<dbReference type="Gene3D" id="3.30.830.10">
    <property type="entry name" value="Metalloenzyme, LuxS/M16 peptidase-like"/>
    <property type="match status" value="4"/>
</dbReference>
<dbReference type="GO" id="GO:0016485">
    <property type="term" value="P:protein processing"/>
    <property type="evidence" value="ECO:0007669"/>
    <property type="project" value="TreeGrafter"/>
</dbReference>
<dbReference type="Proteomes" id="UP000232323">
    <property type="component" value="Unassembled WGS sequence"/>
</dbReference>
<dbReference type="SUPFAM" id="SSF63411">
    <property type="entry name" value="LuxS/MPP-like metallohydrolase"/>
    <property type="match status" value="4"/>
</dbReference>
<accession>A0A250WT45</accession>
<evidence type="ECO:0000256" key="9">
    <source>
        <dbReference type="ARBA" id="ARBA00023128"/>
    </source>
</evidence>
<dbReference type="Pfam" id="PF05193">
    <property type="entry name" value="Peptidase_M16_C"/>
    <property type="match status" value="1"/>
</dbReference>
<evidence type="ECO:0000256" key="5">
    <source>
        <dbReference type="ARBA" id="ARBA00022723"/>
    </source>
</evidence>
<dbReference type="GO" id="GO:0046872">
    <property type="term" value="F:metal ion binding"/>
    <property type="evidence" value="ECO:0007669"/>
    <property type="project" value="UniProtKB-KW"/>
</dbReference>
<keyword evidence="6" id="KW-0378">Hydrolase</keyword>
<evidence type="ECO:0000256" key="3">
    <source>
        <dbReference type="ARBA" id="ARBA00007575"/>
    </source>
</evidence>
<evidence type="ECO:0000259" key="10">
    <source>
        <dbReference type="SMART" id="SM01264"/>
    </source>
</evidence>
<keyword evidence="12" id="KW-1185">Reference proteome</keyword>
<name>A0A250WT45_9CHLO</name>
<evidence type="ECO:0000256" key="7">
    <source>
        <dbReference type="ARBA" id="ARBA00022833"/>
    </source>
</evidence>
<dbReference type="InterPro" id="IPR011249">
    <property type="entry name" value="Metalloenz_LuxS/M16"/>
</dbReference>
<evidence type="ECO:0000256" key="2">
    <source>
        <dbReference type="ARBA" id="ARBA00004173"/>
    </source>
</evidence>
<evidence type="ECO:0000256" key="4">
    <source>
        <dbReference type="ARBA" id="ARBA00022670"/>
    </source>
</evidence>
<evidence type="ECO:0000256" key="8">
    <source>
        <dbReference type="ARBA" id="ARBA00023049"/>
    </source>
</evidence>
<evidence type="ECO:0000313" key="12">
    <source>
        <dbReference type="Proteomes" id="UP000232323"/>
    </source>
</evidence>
<keyword evidence="9" id="KW-0496">Mitochondrion</keyword>
<proteinExistence type="inferred from homology"/>
<evidence type="ECO:0000256" key="6">
    <source>
        <dbReference type="ARBA" id="ARBA00022801"/>
    </source>
</evidence>
<dbReference type="FunFam" id="3.30.830.10:FF:000009">
    <property type="entry name" value="Presequence protease, mitochondrial"/>
    <property type="match status" value="1"/>
</dbReference>
<dbReference type="InterPro" id="IPR013578">
    <property type="entry name" value="Peptidase_M16C_assoc"/>
</dbReference>
<dbReference type="EMBL" id="BEGY01000005">
    <property type="protein sequence ID" value="GAX73926.1"/>
    <property type="molecule type" value="Genomic_DNA"/>
</dbReference>
<evidence type="ECO:0000256" key="1">
    <source>
        <dbReference type="ARBA" id="ARBA00001947"/>
    </source>
</evidence>
<keyword evidence="8" id="KW-0482">Metalloprotease</keyword>
<comment type="cofactor">
    <cofactor evidence="1">
        <name>Zn(2+)</name>
        <dbReference type="ChEBI" id="CHEBI:29105"/>
    </cofactor>
</comment>
<keyword evidence="4" id="KW-0645">Protease</keyword>
<dbReference type="Pfam" id="PF22516">
    <property type="entry name" value="PreP_C"/>
    <property type="match status" value="1"/>
</dbReference>
<dbReference type="FunFam" id="3.30.830.10:FF:000034">
    <property type="entry name" value="presequence protease 1, chloroplastic/mitochondrial"/>
    <property type="match status" value="1"/>
</dbReference>
<keyword evidence="7" id="KW-0862">Zinc</keyword>
<dbReference type="PANTHER" id="PTHR43016">
    <property type="entry name" value="PRESEQUENCE PROTEASE"/>
    <property type="match status" value="1"/>
</dbReference>
<reference evidence="11 12" key="1">
    <citation type="submission" date="2017-08" db="EMBL/GenBank/DDBJ databases">
        <title>Acidophilic green algal genome provides insights into adaptation to an acidic environment.</title>
        <authorList>
            <person name="Hirooka S."/>
            <person name="Hirose Y."/>
            <person name="Kanesaki Y."/>
            <person name="Higuchi S."/>
            <person name="Fujiwara T."/>
            <person name="Onuma R."/>
            <person name="Era A."/>
            <person name="Ohbayashi R."/>
            <person name="Uzuka A."/>
            <person name="Nozaki H."/>
            <person name="Yoshikawa H."/>
            <person name="Miyagishima S.Y."/>
        </authorList>
    </citation>
    <scope>NUCLEOTIDE SEQUENCE [LARGE SCALE GENOMIC DNA]</scope>
    <source>
        <strain evidence="11 12">NIES-2499</strain>
    </source>
</reference>
<evidence type="ECO:0000313" key="11">
    <source>
        <dbReference type="EMBL" id="GAX73926.1"/>
    </source>
</evidence>
<dbReference type="InterPro" id="IPR055130">
    <property type="entry name" value="PreP_C"/>
</dbReference>
<dbReference type="PANTHER" id="PTHR43016:SF13">
    <property type="entry name" value="PRESEQUENCE PROTEASE, MITOCHONDRIAL"/>
    <property type="match status" value="1"/>
</dbReference>
<feature type="domain" description="Peptidase M16C associated" evidence="10">
    <location>
        <begin position="549"/>
        <end position="798"/>
    </location>
</feature>
<dbReference type="OrthoDB" id="10250783at2759"/>
<dbReference type="GO" id="GO:0004222">
    <property type="term" value="F:metalloendopeptidase activity"/>
    <property type="evidence" value="ECO:0007669"/>
    <property type="project" value="TreeGrafter"/>
</dbReference>
<comment type="subcellular location">
    <subcellularLocation>
        <location evidence="2">Mitochondrion</location>
    </subcellularLocation>
</comment>